<comment type="caution">
    <text evidence="1">The sequence shown here is derived from an EMBL/GenBank/DDBJ whole genome shotgun (WGS) entry which is preliminary data.</text>
</comment>
<name>A0ACB7WK56_DIOAL</name>
<dbReference type="EMBL" id="CM037013">
    <property type="protein sequence ID" value="KAH7688689.1"/>
    <property type="molecule type" value="Genomic_DNA"/>
</dbReference>
<proteinExistence type="predicted"/>
<accession>A0ACB7WK56</accession>
<organism evidence="1 2">
    <name type="scientific">Dioscorea alata</name>
    <name type="common">Purple yam</name>
    <dbReference type="NCBI Taxonomy" id="55571"/>
    <lineage>
        <taxon>Eukaryota</taxon>
        <taxon>Viridiplantae</taxon>
        <taxon>Streptophyta</taxon>
        <taxon>Embryophyta</taxon>
        <taxon>Tracheophyta</taxon>
        <taxon>Spermatophyta</taxon>
        <taxon>Magnoliopsida</taxon>
        <taxon>Liliopsida</taxon>
        <taxon>Dioscoreales</taxon>
        <taxon>Dioscoreaceae</taxon>
        <taxon>Dioscorea</taxon>
    </lineage>
</organism>
<protein>
    <submittedName>
        <fullName evidence="1">Uncharacterized protein</fullName>
    </submittedName>
</protein>
<dbReference type="Proteomes" id="UP000827976">
    <property type="component" value="Chromosome 3"/>
</dbReference>
<evidence type="ECO:0000313" key="1">
    <source>
        <dbReference type="EMBL" id="KAH7688689.1"/>
    </source>
</evidence>
<keyword evidence="2" id="KW-1185">Reference proteome</keyword>
<sequence length="172" mass="18928">MLGFDNLRSQSVAPPQWTMHNTDDRVANVVDAATEELSLNNTNLCHIEAIAAADGSTNDDQCLPRTDNKLDRNHGDPLVLGTHAKPIEIGSGENTELLAVCRNDALSDKPRSAIPIPCNLEKKDGWDLHVSKCDKKNDVELPSIIDDAKLNGEVAPDNEKTCRKLVGQWFQY</sequence>
<gene>
    <name evidence="1" type="ORF">IHE45_03G047900</name>
</gene>
<evidence type="ECO:0000313" key="2">
    <source>
        <dbReference type="Proteomes" id="UP000827976"/>
    </source>
</evidence>
<reference evidence="2" key="1">
    <citation type="journal article" date="2022" name="Nat. Commun.">
        <title>Chromosome evolution and the genetic basis of agronomically important traits in greater yam.</title>
        <authorList>
            <person name="Bredeson J.V."/>
            <person name="Lyons J.B."/>
            <person name="Oniyinde I.O."/>
            <person name="Okereke N.R."/>
            <person name="Kolade O."/>
            <person name="Nnabue I."/>
            <person name="Nwadili C.O."/>
            <person name="Hribova E."/>
            <person name="Parker M."/>
            <person name="Nwogha J."/>
            <person name="Shu S."/>
            <person name="Carlson J."/>
            <person name="Kariba R."/>
            <person name="Muthemba S."/>
            <person name="Knop K."/>
            <person name="Barton G.J."/>
            <person name="Sherwood A.V."/>
            <person name="Lopez-Montes A."/>
            <person name="Asiedu R."/>
            <person name="Jamnadass R."/>
            <person name="Muchugi A."/>
            <person name="Goodstein D."/>
            <person name="Egesi C.N."/>
            <person name="Featherston J."/>
            <person name="Asfaw A."/>
            <person name="Simpson G.G."/>
            <person name="Dolezel J."/>
            <person name="Hendre P.S."/>
            <person name="Van Deynze A."/>
            <person name="Kumar P.L."/>
            <person name="Obidiegwu J.E."/>
            <person name="Bhattacharjee R."/>
            <person name="Rokhsar D.S."/>
        </authorList>
    </citation>
    <scope>NUCLEOTIDE SEQUENCE [LARGE SCALE GENOMIC DNA]</scope>
    <source>
        <strain evidence="2">cv. TDa95/00328</strain>
    </source>
</reference>